<accession>A0A699I619</accession>
<proteinExistence type="predicted"/>
<feature type="region of interest" description="Disordered" evidence="1">
    <location>
        <begin position="124"/>
        <end position="148"/>
    </location>
</feature>
<feature type="non-terminal residue" evidence="2">
    <location>
        <position position="1"/>
    </location>
</feature>
<comment type="caution">
    <text evidence="2">The sequence shown here is derived from an EMBL/GenBank/DDBJ whole genome shotgun (WGS) entry which is preliminary data.</text>
</comment>
<sequence>GNDLEHSIPNIEFKNQEIKFCEKIRVLEFKVESKTGGIEYLTNELEVLKKEKVDLDSKLTGFQTASKDLDNLLESQRSDKNKEGLGYSAVPPPPAQVYSPPKKDLSWTGLPKFADDTVTVYSRPSPAIESTSDDVQNRNPYVTESKASPSTISSKPFIKFVKAADRPNEDKIDKAETAKKPTIKYAEQYRKPSKNSNVRGNQRNWNNLKSQQLGKNFVMKKACYNYGGVDHLSYNYGKWVDHGRS</sequence>
<evidence type="ECO:0000313" key="2">
    <source>
        <dbReference type="EMBL" id="GEZ24189.1"/>
    </source>
</evidence>
<reference evidence="2" key="1">
    <citation type="journal article" date="2019" name="Sci. Rep.">
        <title>Draft genome of Tanacetum cinerariifolium, the natural source of mosquito coil.</title>
        <authorList>
            <person name="Yamashiro T."/>
            <person name="Shiraishi A."/>
            <person name="Satake H."/>
            <person name="Nakayama K."/>
        </authorList>
    </citation>
    <scope>NUCLEOTIDE SEQUENCE</scope>
</reference>
<dbReference type="AlphaFoldDB" id="A0A699I619"/>
<feature type="compositionally biased region" description="Polar residues" evidence="1">
    <location>
        <begin position="128"/>
        <end position="148"/>
    </location>
</feature>
<dbReference type="EMBL" id="BKCJ010256140">
    <property type="protein sequence ID" value="GEZ24189.1"/>
    <property type="molecule type" value="Genomic_DNA"/>
</dbReference>
<name>A0A699I619_TANCI</name>
<feature type="region of interest" description="Disordered" evidence="1">
    <location>
        <begin position="77"/>
        <end position="102"/>
    </location>
</feature>
<gene>
    <name evidence="2" type="ORF">Tci_496162</name>
</gene>
<organism evidence="2">
    <name type="scientific">Tanacetum cinerariifolium</name>
    <name type="common">Dalmatian daisy</name>
    <name type="synonym">Chrysanthemum cinerariifolium</name>
    <dbReference type="NCBI Taxonomy" id="118510"/>
    <lineage>
        <taxon>Eukaryota</taxon>
        <taxon>Viridiplantae</taxon>
        <taxon>Streptophyta</taxon>
        <taxon>Embryophyta</taxon>
        <taxon>Tracheophyta</taxon>
        <taxon>Spermatophyta</taxon>
        <taxon>Magnoliopsida</taxon>
        <taxon>eudicotyledons</taxon>
        <taxon>Gunneridae</taxon>
        <taxon>Pentapetalae</taxon>
        <taxon>asterids</taxon>
        <taxon>campanulids</taxon>
        <taxon>Asterales</taxon>
        <taxon>Asteraceae</taxon>
        <taxon>Asteroideae</taxon>
        <taxon>Anthemideae</taxon>
        <taxon>Anthemidinae</taxon>
        <taxon>Tanacetum</taxon>
    </lineage>
</organism>
<protein>
    <submittedName>
        <fullName evidence="2">Uncharacterized protein</fullName>
    </submittedName>
</protein>
<evidence type="ECO:0000256" key="1">
    <source>
        <dbReference type="SAM" id="MobiDB-lite"/>
    </source>
</evidence>